<evidence type="ECO:0000256" key="2">
    <source>
        <dbReference type="SAM" id="Coils"/>
    </source>
</evidence>
<evidence type="ECO:0000256" key="1">
    <source>
        <dbReference type="ARBA" id="ARBA00022612"/>
    </source>
</evidence>
<keyword evidence="4" id="KW-0812">Transmembrane</keyword>
<dbReference type="Pfam" id="PF10145">
    <property type="entry name" value="PhageMin_Tail"/>
    <property type="match status" value="1"/>
</dbReference>
<keyword evidence="4" id="KW-0472">Membrane</keyword>
<evidence type="ECO:0000313" key="6">
    <source>
        <dbReference type="EMBL" id="BCL59971.1"/>
    </source>
</evidence>
<accession>A0A8D5FG17</accession>
<dbReference type="RefSeq" id="WP_228856146.1">
    <property type="nucleotide sequence ID" value="NZ_AP024086.1"/>
</dbReference>
<feature type="transmembrane region" description="Helical" evidence="4">
    <location>
        <begin position="594"/>
        <end position="618"/>
    </location>
</feature>
<dbReference type="NCBIfam" id="TIGR01760">
    <property type="entry name" value="tape_meas_TP901"/>
    <property type="match status" value="1"/>
</dbReference>
<dbReference type="KEGG" id="dbk:DGMP_06640"/>
<proteinExistence type="predicted"/>
<keyword evidence="4" id="KW-1133">Transmembrane helix</keyword>
<feature type="domain" description="Phage tail tape measure protein" evidence="5">
    <location>
        <begin position="347"/>
        <end position="526"/>
    </location>
</feature>
<feature type="region of interest" description="Disordered" evidence="3">
    <location>
        <begin position="916"/>
        <end position="996"/>
    </location>
</feature>
<protein>
    <recommendedName>
        <fullName evidence="5">Phage tail tape measure protein domain-containing protein</fullName>
    </recommendedName>
</protein>
<keyword evidence="1" id="KW-1188">Viral release from host cell</keyword>
<gene>
    <name evidence="6" type="ORF">DGMP_06640</name>
</gene>
<evidence type="ECO:0000256" key="4">
    <source>
        <dbReference type="SAM" id="Phobius"/>
    </source>
</evidence>
<evidence type="ECO:0000256" key="3">
    <source>
        <dbReference type="SAM" id="MobiDB-lite"/>
    </source>
</evidence>
<dbReference type="PANTHER" id="PTHR37813">
    <property type="entry name" value="FELS-2 PROPHAGE PROTEIN"/>
    <property type="match status" value="1"/>
</dbReference>
<feature type="compositionally biased region" description="Basic and acidic residues" evidence="3">
    <location>
        <begin position="932"/>
        <end position="961"/>
    </location>
</feature>
<feature type="transmembrane region" description="Helical" evidence="4">
    <location>
        <begin position="630"/>
        <end position="648"/>
    </location>
</feature>
<sequence length="1027" mass="109592">MTTAKKLVYTLKAVYEGESEVARLNKDLKTLGTIKALEGIQRDFASTNKEFVAAKKRLRDLKKELQSSKDPKLAQSLAKVALRSEELSIRHENQQAALSRLETELESARLKQAAYGGDTKKNTALVAALTRRHERQKAALVNTGAALKKTSLRAQELGEAWQKSSDPKILNAYKKAEYQVKKLSGSIRKQKQSMDEARTSLKAAGVAAGDLAGEYKRLEIATTEQGRQMAAMSHLGVRSFAEIEKEIHGLRQAYRELERSGTMSFRELGVAKDRMRSKISALKEQTNGWTKHIGRVQQAWGGVLGVITAVAGAAKGLQLFAGFDDSMRRVKAVSGATKKDLRDLTALAKKMGRETRFSATDAAQGMEELAQSGQSVREIYSTLPHAMNMAAIAGGTIKESADLSTDTLKQFNLTADRTGHVTDVLTRGYTQASTSLTQLGEALTYAGPVASSFGYSLEDTVAILDAYAEAGFKGSRGGTAMVGGLTRLVKPSQEAAAVLEKYNIQVFDGAGKVKNFADIIEDLGRAALSPTEMMTLFGQEAGPGMAGLLAQGAGAIRGFRAGLEDVDGTAAKLATDMESGLGGALRSLGSSLSAVTLAFAATLAPAIKVVAQLLTVLARSISALPEPLKVLVGVTGGLVMAFAAWHLGLKHLSAALRLAVLDVGALIGKGRALIGWLSELSGALGGVTQVLVAFTVGWAIGKMLNQFDAVKRAGVLMAEGLTIAFLKVKQAWAWLSGGDTAAIQREIDETKRIYNEMFDEIGRKATETAGIVQDAHRKMTTVPPPTQPPPSQPSSGQNPPSLSGDQSGSTPAAGNSGAGNIGPASPEQQAARVKKATLSMLGSYTKFREKSTALMESAMKDQMETFSGSMDEMGDKFKKFDEGFRDMLGGLQSGMKKFASMGMDMGVFSGKSHGMNVGGGSKRQQPVQKTPTIKEKAESIDPDHILSEDVRQELAKEDSSRYRHKVRVKGVPSARSIQPGGQSGPEKPGKKQPEKVVEVRFKSGSLYGDESAATKVVDELQRLGQMA</sequence>
<organism evidence="6 7">
    <name type="scientific">Desulfomarina profundi</name>
    <dbReference type="NCBI Taxonomy" id="2772557"/>
    <lineage>
        <taxon>Bacteria</taxon>
        <taxon>Pseudomonadati</taxon>
        <taxon>Thermodesulfobacteriota</taxon>
        <taxon>Desulfobulbia</taxon>
        <taxon>Desulfobulbales</taxon>
        <taxon>Desulfobulbaceae</taxon>
        <taxon>Desulfomarina</taxon>
    </lineage>
</organism>
<feature type="compositionally biased region" description="Polar residues" evidence="3">
    <location>
        <begin position="922"/>
        <end position="931"/>
    </location>
</feature>
<dbReference type="AlphaFoldDB" id="A0A8D5FG17"/>
<feature type="compositionally biased region" description="Pro residues" evidence="3">
    <location>
        <begin position="782"/>
        <end position="792"/>
    </location>
</feature>
<feature type="compositionally biased region" description="Low complexity" evidence="3">
    <location>
        <begin position="793"/>
        <end position="803"/>
    </location>
</feature>
<evidence type="ECO:0000259" key="5">
    <source>
        <dbReference type="Pfam" id="PF10145"/>
    </source>
</evidence>
<dbReference type="Proteomes" id="UP000826725">
    <property type="component" value="Chromosome"/>
</dbReference>
<name>A0A8D5FG17_9BACT</name>
<dbReference type="PANTHER" id="PTHR37813:SF1">
    <property type="entry name" value="FELS-2 PROPHAGE PROTEIN"/>
    <property type="match status" value="1"/>
</dbReference>
<feature type="compositionally biased region" description="Basic and acidic residues" evidence="3">
    <location>
        <begin position="987"/>
        <end position="996"/>
    </location>
</feature>
<feature type="region of interest" description="Disordered" evidence="3">
    <location>
        <begin position="779"/>
        <end position="833"/>
    </location>
</feature>
<reference evidence="6" key="1">
    <citation type="submission" date="2020-09" db="EMBL/GenBank/DDBJ databases">
        <title>Desulfogranum mesoprofundum gen. nov., sp. nov., a novel mesophilic, sulfate-reducing chemolithoautotroph isolated from a deep-sea hydrothermal vent chimney in the Suiyo Seamount.</title>
        <authorList>
            <person name="Hashimoto Y."/>
            <person name="Nakagawa S."/>
        </authorList>
    </citation>
    <scope>NUCLEOTIDE SEQUENCE</scope>
    <source>
        <strain evidence="6">KT2</strain>
    </source>
</reference>
<feature type="compositionally biased region" description="Polar residues" evidence="3">
    <location>
        <begin position="804"/>
        <end position="813"/>
    </location>
</feature>
<evidence type="ECO:0000313" key="7">
    <source>
        <dbReference type="Proteomes" id="UP000826725"/>
    </source>
</evidence>
<keyword evidence="7" id="KW-1185">Reference proteome</keyword>
<dbReference type="InterPro" id="IPR010090">
    <property type="entry name" value="Phage_tape_meas"/>
</dbReference>
<keyword evidence="2" id="KW-0175">Coiled coil</keyword>
<dbReference type="EMBL" id="AP024086">
    <property type="protein sequence ID" value="BCL59971.1"/>
    <property type="molecule type" value="Genomic_DNA"/>
</dbReference>
<feature type="coiled-coil region" evidence="2">
    <location>
        <begin position="44"/>
        <end position="111"/>
    </location>
</feature>